<proteinExistence type="predicted"/>
<dbReference type="InterPro" id="IPR029069">
    <property type="entry name" value="HotDog_dom_sf"/>
</dbReference>
<dbReference type="InterPro" id="IPR042171">
    <property type="entry name" value="Acyl-CoA_hotdog"/>
</dbReference>
<dbReference type="RefSeq" id="WP_286211603.1">
    <property type="nucleotide sequence ID" value="NZ_AP027452.1"/>
</dbReference>
<evidence type="ECO:0000259" key="2">
    <source>
        <dbReference type="Pfam" id="PF20789"/>
    </source>
</evidence>
<dbReference type="Gene3D" id="2.40.160.210">
    <property type="entry name" value="Acyl-CoA thioesterase, double hotdog domain"/>
    <property type="match status" value="1"/>
</dbReference>
<feature type="domain" description="Acyl-CoA thioesterase-like C-terminal" evidence="2">
    <location>
        <begin position="136"/>
        <end position="264"/>
    </location>
</feature>
<dbReference type="EMBL" id="AP027452">
    <property type="protein sequence ID" value="BDY31092.1"/>
    <property type="molecule type" value="Genomic_DNA"/>
</dbReference>
<evidence type="ECO:0000313" key="3">
    <source>
        <dbReference type="EMBL" id="BDY31092.1"/>
    </source>
</evidence>
<protein>
    <recommendedName>
        <fullName evidence="5">Thioesterase family protein</fullName>
    </recommendedName>
</protein>
<name>A0AAI8XQJ9_MYCME</name>
<dbReference type="SUPFAM" id="SSF54637">
    <property type="entry name" value="Thioesterase/thiol ester dehydrase-isomerase"/>
    <property type="match status" value="1"/>
</dbReference>
<dbReference type="AlphaFoldDB" id="A0AAI8XQJ9"/>
<dbReference type="InterPro" id="IPR049450">
    <property type="entry name" value="ACOT8-like_C"/>
</dbReference>
<gene>
    <name evidence="3" type="ORF">hbim_05044</name>
</gene>
<reference evidence="3" key="1">
    <citation type="submission" date="2023-03" db="EMBL/GenBank/DDBJ databases">
        <title>Draft genome sequence of a Mycolicibacterium mageritense strain H4_3_1 isolated from a hybrid biological-inorganic system reactor.</title>
        <authorList>
            <person name="Feng X."/>
            <person name="Kazama D."/>
            <person name="Sato K."/>
            <person name="Kobayashi H."/>
        </authorList>
    </citation>
    <scope>NUCLEOTIDE SEQUENCE</scope>
    <source>
        <strain evidence="3">H4_3_1</strain>
    </source>
</reference>
<evidence type="ECO:0000259" key="1">
    <source>
        <dbReference type="Pfam" id="PF13622"/>
    </source>
</evidence>
<dbReference type="InterPro" id="IPR049449">
    <property type="entry name" value="TesB_ACOT8-like_N"/>
</dbReference>
<dbReference type="Proteomes" id="UP001241092">
    <property type="component" value="Chromosome"/>
</dbReference>
<dbReference type="Pfam" id="PF20789">
    <property type="entry name" value="4HBT_3C"/>
    <property type="match status" value="1"/>
</dbReference>
<evidence type="ECO:0000313" key="4">
    <source>
        <dbReference type="Proteomes" id="UP001241092"/>
    </source>
</evidence>
<organism evidence="3 4">
    <name type="scientific">Mycolicibacterium mageritense</name>
    <name type="common">Mycobacterium mageritense</name>
    <dbReference type="NCBI Taxonomy" id="53462"/>
    <lineage>
        <taxon>Bacteria</taxon>
        <taxon>Bacillati</taxon>
        <taxon>Actinomycetota</taxon>
        <taxon>Actinomycetes</taxon>
        <taxon>Mycobacteriales</taxon>
        <taxon>Mycobacteriaceae</taxon>
        <taxon>Mycolicibacterium</taxon>
    </lineage>
</organism>
<sequence>MSDSYYELIDTDRHGARFRATDLVRGTWSAAIQHAAPVSALLVRALELCEPRSDTRLSRVAVDLMGGVPSEGELWVRAQLDRPGKQIELVSAEMLAPGPDRAPRVVARASGWRMLTLDTAPLQHAAAPPLPPLERARSRDMAKNWEPNYVHSIDWRWLTVPQAPGPGESWLKPTVDLVKGEAMTPLQRLFTVADDANGIGSKIDIREWTFLNTDLVVHVHRVPDGDWIGIRADTSYGPDGIGTTVGTLFDQTGAVGAIQQSVLVRPRRPPSPRNCIPGR</sequence>
<dbReference type="Pfam" id="PF13622">
    <property type="entry name" value="4HBT_3"/>
    <property type="match status" value="1"/>
</dbReference>
<accession>A0AAI8XQJ9</accession>
<feature type="domain" description="Acyl-CoA thioesterase-like N-terminal HotDog" evidence="1">
    <location>
        <begin position="25"/>
        <end position="114"/>
    </location>
</feature>
<evidence type="ECO:0008006" key="5">
    <source>
        <dbReference type="Google" id="ProtNLM"/>
    </source>
</evidence>